<dbReference type="InterPro" id="IPR013087">
    <property type="entry name" value="Znf_C2H2_type"/>
</dbReference>
<gene>
    <name evidence="9" type="ORF">FSP39_010546</name>
</gene>
<dbReference type="PROSITE" id="PS50157">
    <property type="entry name" value="ZINC_FINGER_C2H2_2"/>
    <property type="match status" value="4"/>
</dbReference>
<organism evidence="9 10">
    <name type="scientific">Pinctada imbricata</name>
    <name type="common">Atlantic pearl-oyster</name>
    <name type="synonym">Pinctada martensii</name>
    <dbReference type="NCBI Taxonomy" id="66713"/>
    <lineage>
        <taxon>Eukaryota</taxon>
        <taxon>Metazoa</taxon>
        <taxon>Spiralia</taxon>
        <taxon>Lophotrochozoa</taxon>
        <taxon>Mollusca</taxon>
        <taxon>Bivalvia</taxon>
        <taxon>Autobranchia</taxon>
        <taxon>Pteriomorphia</taxon>
        <taxon>Pterioida</taxon>
        <taxon>Pterioidea</taxon>
        <taxon>Pteriidae</taxon>
        <taxon>Pinctada</taxon>
    </lineage>
</organism>
<dbReference type="FunFam" id="3.30.160.60:FF:000340">
    <property type="entry name" value="zinc finger protein 473 isoform X1"/>
    <property type="match status" value="1"/>
</dbReference>
<dbReference type="PANTHER" id="PTHR24384:SF218">
    <property type="entry name" value="ZINC FINGER PROTEIN 502"/>
    <property type="match status" value="1"/>
</dbReference>
<dbReference type="GO" id="GO:0000981">
    <property type="term" value="F:DNA-binding transcription factor activity, RNA polymerase II-specific"/>
    <property type="evidence" value="ECO:0007669"/>
    <property type="project" value="TreeGrafter"/>
</dbReference>
<keyword evidence="3" id="KW-0677">Repeat</keyword>
<proteinExistence type="inferred from homology"/>
<keyword evidence="4 6" id="KW-0863">Zinc-finger</keyword>
<accession>A0AA88YDV9</accession>
<feature type="domain" description="C2H2-type" evidence="8">
    <location>
        <begin position="385"/>
        <end position="412"/>
    </location>
</feature>
<dbReference type="GO" id="GO:0005634">
    <property type="term" value="C:nucleus"/>
    <property type="evidence" value="ECO:0007669"/>
    <property type="project" value="UniProtKB-ARBA"/>
</dbReference>
<evidence type="ECO:0000256" key="5">
    <source>
        <dbReference type="ARBA" id="ARBA00022833"/>
    </source>
</evidence>
<comment type="similarity">
    <text evidence="1">Belongs to the krueppel C2H2-type zinc-finger protein family.</text>
</comment>
<evidence type="ECO:0000256" key="2">
    <source>
        <dbReference type="ARBA" id="ARBA00022723"/>
    </source>
</evidence>
<dbReference type="EMBL" id="VSWD01000007">
    <property type="protein sequence ID" value="KAK3097537.1"/>
    <property type="molecule type" value="Genomic_DNA"/>
</dbReference>
<reference evidence="9" key="1">
    <citation type="submission" date="2019-08" db="EMBL/GenBank/DDBJ databases">
        <title>The improved chromosome-level genome for the pearl oyster Pinctada fucata martensii using PacBio sequencing and Hi-C.</title>
        <authorList>
            <person name="Zheng Z."/>
        </authorList>
    </citation>
    <scope>NUCLEOTIDE SEQUENCE</scope>
    <source>
        <strain evidence="9">ZZ-2019</strain>
        <tissue evidence="9">Adductor muscle</tissue>
    </source>
</reference>
<dbReference type="GO" id="GO:0008270">
    <property type="term" value="F:zinc ion binding"/>
    <property type="evidence" value="ECO:0007669"/>
    <property type="project" value="UniProtKB-KW"/>
</dbReference>
<comment type="caution">
    <text evidence="9">The sequence shown here is derived from an EMBL/GenBank/DDBJ whole genome shotgun (WGS) entry which is preliminary data.</text>
</comment>
<feature type="domain" description="C2H2-type" evidence="8">
    <location>
        <begin position="357"/>
        <end position="384"/>
    </location>
</feature>
<evidence type="ECO:0000256" key="7">
    <source>
        <dbReference type="SAM" id="MobiDB-lite"/>
    </source>
</evidence>
<dbReference type="SUPFAM" id="SSF57667">
    <property type="entry name" value="beta-beta-alpha zinc fingers"/>
    <property type="match status" value="2"/>
</dbReference>
<keyword evidence="5" id="KW-0862">Zinc</keyword>
<feature type="compositionally biased region" description="Basic residues" evidence="7">
    <location>
        <begin position="444"/>
        <end position="453"/>
    </location>
</feature>
<evidence type="ECO:0000256" key="4">
    <source>
        <dbReference type="ARBA" id="ARBA00022771"/>
    </source>
</evidence>
<feature type="region of interest" description="Disordered" evidence="7">
    <location>
        <begin position="90"/>
        <end position="172"/>
    </location>
</feature>
<sequence>MAEAHGGNREQESIDLQLKSLVSQINTSTDDFDMDVADAPTLPIPTVAKNMSSSDVAVSSLLSFSQGPATGQGAGTNPFYNDGGFKQEGSVSQFGILPSRPQDKIPQSNGLAASLEAQQNVGQSNGFPQSASQPNPTQQGSDQSMDQAANSFAFKSEPALPTAFPGDDGDKIQIKKENLDTLAQVGLKPMEESEIERRNIAVAGFAALNGQDPIVRKSIRQPKKKMIQDYVEFSNSLGMEEGEENKGGVQDEVAVENEDEPVKKKGKRGRKPKSGKGKKAAKAKLDVDEVYRSDDDEEKEKAEGEEGQEDDLNRDLMKVRMMKCDKCDKHFLDRSKLRMHQRAAHKPKRVMNEDTDYHCSECGKIFKRREHWRRHKEVHEVSRPHICITCGKAFKRLEHLKRHQSVHFTDKPFPCDECGKAFTRRDHLAKHKLLHESGGLIKPFAHKKSRKRKRDESEEKDSTEATNVKGSRKRKITVQLKARKVESPVREEDYLDDKEAQSSDFLSSDDEPLGSPKKRSKSSKGNSKKVQVDIEEAERQKNQDTDKNEDFVKSDSEFEAKSGNDVNEEGKIQDASENMTENVPESVNMENQQENVALREENVTISAENEHENVAVSTENDPKNLNEEDEQQSMNIVQEQPKLYENDDSANVTMGSSIQSVNTQDNLQCMSVVSDQGNVISDSGIENMNLQNVGQNVITQGNVNFGNVGQNVITQENVNFENVGQNVITQENVNFENVGQNVITQENVNVGTVGQNVITQETGQTINTPDYMPNENIVAIDVNLPFKN</sequence>
<dbReference type="Proteomes" id="UP001186944">
    <property type="component" value="Unassembled WGS sequence"/>
</dbReference>
<keyword evidence="10" id="KW-1185">Reference proteome</keyword>
<dbReference type="SMART" id="SM00355">
    <property type="entry name" value="ZnF_C2H2"/>
    <property type="match status" value="4"/>
</dbReference>
<dbReference type="PANTHER" id="PTHR24384">
    <property type="entry name" value="FINGER PUTATIVE TRANSCRIPTION FACTOR FAMILY-RELATED"/>
    <property type="match status" value="1"/>
</dbReference>
<feature type="compositionally biased region" description="Polar residues" evidence="7">
    <location>
        <begin position="105"/>
        <end position="150"/>
    </location>
</feature>
<dbReference type="Gene3D" id="3.30.160.60">
    <property type="entry name" value="Classic Zinc Finger"/>
    <property type="match status" value="3"/>
</dbReference>
<dbReference type="FunFam" id="3.30.160.60:FF:000303">
    <property type="entry name" value="Zinc finger protein 41"/>
    <property type="match status" value="1"/>
</dbReference>
<dbReference type="GO" id="GO:0000978">
    <property type="term" value="F:RNA polymerase II cis-regulatory region sequence-specific DNA binding"/>
    <property type="evidence" value="ECO:0007669"/>
    <property type="project" value="TreeGrafter"/>
</dbReference>
<feature type="region of interest" description="Disordered" evidence="7">
    <location>
        <begin position="235"/>
        <end position="313"/>
    </location>
</feature>
<feature type="domain" description="C2H2-type" evidence="8">
    <location>
        <begin position="413"/>
        <end position="435"/>
    </location>
</feature>
<keyword evidence="2" id="KW-0479">Metal-binding</keyword>
<evidence type="ECO:0000313" key="9">
    <source>
        <dbReference type="EMBL" id="KAK3097537.1"/>
    </source>
</evidence>
<evidence type="ECO:0000256" key="6">
    <source>
        <dbReference type="PROSITE-ProRule" id="PRU00042"/>
    </source>
</evidence>
<dbReference type="Pfam" id="PF00096">
    <property type="entry name" value="zf-C2H2"/>
    <property type="match status" value="3"/>
</dbReference>
<feature type="domain" description="C2H2-type" evidence="8">
    <location>
        <begin position="322"/>
        <end position="350"/>
    </location>
</feature>
<dbReference type="InterPro" id="IPR050752">
    <property type="entry name" value="C2H2-ZF_domain"/>
</dbReference>
<protein>
    <recommendedName>
        <fullName evidence="8">C2H2-type domain-containing protein</fullName>
    </recommendedName>
</protein>
<name>A0AA88YDV9_PINIB</name>
<evidence type="ECO:0000313" key="10">
    <source>
        <dbReference type="Proteomes" id="UP001186944"/>
    </source>
</evidence>
<evidence type="ECO:0000259" key="8">
    <source>
        <dbReference type="PROSITE" id="PS50157"/>
    </source>
</evidence>
<dbReference type="AlphaFoldDB" id="A0AA88YDV9"/>
<feature type="compositionally biased region" description="Basic and acidic residues" evidence="7">
    <location>
        <begin position="483"/>
        <end position="501"/>
    </location>
</feature>
<feature type="compositionally biased region" description="Basic and acidic residues" evidence="7">
    <location>
        <begin position="537"/>
        <end position="574"/>
    </location>
</feature>
<feature type="compositionally biased region" description="Basic and acidic residues" evidence="7">
    <location>
        <begin position="454"/>
        <end position="463"/>
    </location>
</feature>
<feature type="compositionally biased region" description="Basic residues" evidence="7">
    <location>
        <begin position="264"/>
        <end position="282"/>
    </location>
</feature>
<dbReference type="PROSITE" id="PS00028">
    <property type="entry name" value="ZINC_FINGER_C2H2_1"/>
    <property type="match status" value="4"/>
</dbReference>
<evidence type="ECO:0000256" key="3">
    <source>
        <dbReference type="ARBA" id="ARBA00022737"/>
    </source>
</evidence>
<evidence type="ECO:0000256" key="1">
    <source>
        <dbReference type="ARBA" id="ARBA00006991"/>
    </source>
</evidence>
<feature type="region of interest" description="Disordered" evidence="7">
    <location>
        <begin position="439"/>
        <end position="580"/>
    </location>
</feature>
<feature type="compositionally biased region" description="Basic and acidic residues" evidence="7">
    <location>
        <begin position="283"/>
        <end position="304"/>
    </location>
</feature>
<dbReference type="InterPro" id="IPR036236">
    <property type="entry name" value="Znf_C2H2_sf"/>
</dbReference>